<dbReference type="AlphaFoldDB" id="A0A2S9XLD0"/>
<evidence type="ECO:0000313" key="4">
    <source>
        <dbReference type="Proteomes" id="UP000238823"/>
    </source>
</evidence>
<comment type="caution">
    <text evidence="3">The sequence shown here is derived from an EMBL/GenBank/DDBJ whole genome shotgun (WGS) entry which is preliminary data.</text>
</comment>
<gene>
    <name evidence="3" type="ORF">ENSA7_80800</name>
</gene>
<sequence length="279" mass="29182">MTTRLAPHTLVAFTCVGALVSLTACVQEGDDANTLLDGGLTYYGDGDGDADETDGDGDGDPAGDGDGDPDPTGDGDPDPTGDGDPDPTGDGDGDPTGDGDGDTSPCAVPDPGWGGSAQVGGPAPHFSGFNQLGEEVSICEYEGLPIAIDTSAVWCGPCQLMSQCLGGNDNACLQVFGGNQQAVDVLIHPMVAEINANTFAWVTVLTENVNNGPPAMSDAIAWDQNYPVDNVWVIPDVQQKYYGHLPIESFPSIWLINPEMNWQDLNQMTVFNTIINLYL</sequence>
<feature type="chain" id="PRO_5015758929" evidence="2">
    <location>
        <begin position="27"/>
        <end position="279"/>
    </location>
</feature>
<dbReference type="PROSITE" id="PS51257">
    <property type="entry name" value="PROKAR_LIPOPROTEIN"/>
    <property type="match status" value="1"/>
</dbReference>
<evidence type="ECO:0000256" key="2">
    <source>
        <dbReference type="SAM" id="SignalP"/>
    </source>
</evidence>
<feature type="region of interest" description="Disordered" evidence="1">
    <location>
        <begin position="43"/>
        <end position="126"/>
    </location>
</feature>
<feature type="compositionally biased region" description="Acidic residues" evidence="1">
    <location>
        <begin position="46"/>
        <end position="101"/>
    </location>
</feature>
<evidence type="ECO:0000256" key="1">
    <source>
        <dbReference type="SAM" id="MobiDB-lite"/>
    </source>
</evidence>
<dbReference type="SUPFAM" id="SSF52833">
    <property type="entry name" value="Thioredoxin-like"/>
    <property type="match status" value="1"/>
</dbReference>
<dbReference type="RefSeq" id="WP_181234614.1">
    <property type="nucleotide sequence ID" value="NZ_PVNL01000147.1"/>
</dbReference>
<accession>A0A2S9XLD0</accession>
<dbReference type="EMBL" id="PVNL01000147">
    <property type="protein sequence ID" value="PRP93652.1"/>
    <property type="molecule type" value="Genomic_DNA"/>
</dbReference>
<dbReference type="Proteomes" id="UP000238823">
    <property type="component" value="Unassembled WGS sequence"/>
</dbReference>
<organism evidence="3 4">
    <name type="scientific">Enhygromyxa salina</name>
    <dbReference type="NCBI Taxonomy" id="215803"/>
    <lineage>
        <taxon>Bacteria</taxon>
        <taxon>Pseudomonadati</taxon>
        <taxon>Myxococcota</taxon>
        <taxon>Polyangia</taxon>
        <taxon>Nannocystales</taxon>
        <taxon>Nannocystaceae</taxon>
        <taxon>Enhygromyxa</taxon>
    </lineage>
</organism>
<keyword evidence="2" id="KW-0732">Signal</keyword>
<dbReference type="InterPro" id="IPR036249">
    <property type="entry name" value="Thioredoxin-like_sf"/>
</dbReference>
<protein>
    <submittedName>
        <fullName evidence="3">Uncharacterized protein</fullName>
    </submittedName>
</protein>
<name>A0A2S9XLD0_9BACT</name>
<reference evidence="3 4" key="1">
    <citation type="submission" date="2018-03" db="EMBL/GenBank/DDBJ databases">
        <title>Draft Genome Sequences of the Obligatory Marine Myxobacteria Enhygromyxa salina SWB007.</title>
        <authorList>
            <person name="Poehlein A."/>
            <person name="Moghaddam J.A."/>
            <person name="Harms H."/>
            <person name="Alanjari M."/>
            <person name="Koenig G.M."/>
            <person name="Daniel R."/>
            <person name="Schaeberle T.F."/>
        </authorList>
    </citation>
    <scope>NUCLEOTIDE SEQUENCE [LARGE SCALE GENOMIC DNA]</scope>
    <source>
        <strain evidence="3 4">SWB007</strain>
    </source>
</reference>
<feature type="signal peptide" evidence="2">
    <location>
        <begin position="1"/>
        <end position="26"/>
    </location>
</feature>
<proteinExistence type="predicted"/>
<dbReference type="Gene3D" id="3.40.30.10">
    <property type="entry name" value="Glutaredoxin"/>
    <property type="match status" value="1"/>
</dbReference>
<evidence type="ECO:0000313" key="3">
    <source>
        <dbReference type="EMBL" id="PRP93652.1"/>
    </source>
</evidence>